<dbReference type="HOGENOM" id="CLU_2450235_0_0_10"/>
<keyword evidence="1" id="KW-0614">Plasmid</keyword>
<dbReference type="eggNOG" id="ENOG5034AE0">
    <property type="taxonomic scope" value="Bacteria"/>
</dbReference>
<evidence type="ECO:0000313" key="2">
    <source>
        <dbReference type="Proteomes" id="UP000011058"/>
    </source>
</evidence>
<dbReference type="OrthoDB" id="963279at2"/>
<evidence type="ECO:0000313" key="1">
    <source>
        <dbReference type="EMBL" id="CCH03526.1"/>
    </source>
</evidence>
<protein>
    <submittedName>
        <fullName evidence="1">Uncharacterized protein</fullName>
    </submittedName>
</protein>
<organism evidence="1 2">
    <name type="scientific">Fibrella aestuarina BUZ 2</name>
    <dbReference type="NCBI Taxonomy" id="1166018"/>
    <lineage>
        <taxon>Bacteria</taxon>
        <taxon>Pseudomonadati</taxon>
        <taxon>Bacteroidota</taxon>
        <taxon>Cytophagia</taxon>
        <taxon>Cytophagales</taxon>
        <taxon>Spirosomataceae</taxon>
        <taxon>Fibrella</taxon>
    </lineage>
</organism>
<dbReference type="AlphaFoldDB" id="I0KHC3"/>
<gene>
    <name evidence="1" type="ORF">FAES_pFAES01032</name>
</gene>
<proteinExistence type="predicted"/>
<dbReference type="EMBL" id="HE796684">
    <property type="protein sequence ID" value="CCH03526.1"/>
    <property type="molecule type" value="Genomic_DNA"/>
</dbReference>
<dbReference type="Proteomes" id="UP000011058">
    <property type="component" value="Plasmid pFAES01"/>
</dbReference>
<keyword evidence="2" id="KW-1185">Reference proteome</keyword>
<dbReference type="KEGG" id="fae:FAES_pFAES01032"/>
<dbReference type="RefSeq" id="WP_015056706.1">
    <property type="nucleotide sequence ID" value="NC_019012.1"/>
</dbReference>
<geneLocation type="plasmid" evidence="1 2">
    <name>pFAES01</name>
</geneLocation>
<accession>I0KHC3</accession>
<reference evidence="1 2" key="1">
    <citation type="journal article" date="2012" name="J. Bacteriol.">
        <title>Genome Sequence of Fibrella aestuarina BUZ 2T, a Filamentous Marine Bacterium.</title>
        <authorList>
            <person name="Filippini M."/>
            <person name="Qi W."/>
            <person name="Blom J."/>
            <person name="Goesmann A."/>
            <person name="Smits T.H."/>
            <person name="Bagheri H.C."/>
        </authorList>
    </citation>
    <scope>NUCLEOTIDE SEQUENCE [LARGE SCALE GENOMIC DNA]</scope>
    <source>
        <strain evidence="2">BUZ 2T</strain>
        <plasmid evidence="1 2">pFAES01</plasmid>
    </source>
</reference>
<sequence>MICHCSVARTRLAIDSRINRDIVANAREQGFTFSDPNKDFTIWNTIVEADLENPAYMCSAEVAHWLMGKAIEATLFQLYLANRSTLTNQ</sequence>
<name>I0KHC3_9BACT</name>